<dbReference type="InterPro" id="IPR011614">
    <property type="entry name" value="Catalase_core"/>
</dbReference>
<dbReference type="FunFam" id="2.40.180.10:FF:000001">
    <property type="entry name" value="Catalase"/>
    <property type="match status" value="1"/>
</dbReference>
<accession>C5E502</accession>
<dbReference type="Proteomes" id="UP000008536">
    <property type="component" value="Chromosome E"/>
</dbReference>
<dbReference type="InterPro" id="IPR020835">
    <property type="entry name" value="Catalase_sf"/>
</dbReference>
<dbReference type="GO" id="GO:0004096">
    <property type="term" value="F:catalase activity"/>
    <property type="evidence" value="ECO:0007669"/>
    <property type="project" value="UniProtKB-EC"/>
</dbReference>
<dbReference type="InterPro" id="IPR018028">
    <property type="entry name" value="Catalase"/>
</dbReference>
<dbReference type="GO" id="GO:0005777">
    <property type="term" value="C:peroxisome"/>
    <property type="evidence" value="ECO:0007669"/>
    <property type="project" value="TreeGrafter"/>
</dbReference>
<dbReference type="Gene3D" id="2.40.180.10">
    <property type="entry name" value="Catalase core domain"/>
    <property type="match status" value="1"/>
</dbReference>
<dbReference type="PRINTS" id="PR00067">
    <property type="entry name" value="CATALASE"/>
</dbReference>
<dbReference type="GO" id="GO:0005739">
    <property type="term" value="C:mitochondrion"/>
    <property type="evidence" value="ECO:0007669"/>
    <property type="project" value="TreeGrafter"/>
</dbReference>
<evidence type="ECO:0000256" key="3">
    <source>
        <dbReference type="ARBA" id="ARBA00022559"/>
    </source>
</evidence>
<dbReference type="RefSeq" id="XP_002499368.1">
    <property type="nucleotide sequence ID" value="XM_002499323.1"/>
</dbReference>
<name>C5E502_ZYGRC</name>
<comment type="cofactor">
    <cofactor evidence="1 10">
        <name>heme</name>
        <dbReference type="ChEBI" id="CHEBI:30413"/>
    </cofactor>
</comment>
<feature type="binding site" description="axial binding residue" evidence="10">
    <location>
        <position position="372"/>
    </location>
    <ligand>
        <name>heme</name>
        <dbReference type="ChEBI" id="CHEBI:30413"/>
    </ligand>
    <ligandPart>
        <name>Fe</name>
        <dbReference type="ChEBI" id="CHEBI:18248"/>
    </ligandPart>
</feature>
<dbReference type="AlphaFoldDB" id="C5E502"/>
<evidence type="ECO:0000256" key="5">
    <source>
        <dbReference type="ARBA" id="ARBA00022723"/>
    </source>
</evidence>
<dbReference type="InterPro" id="IPR024708">
    <property type="entry name" value="Catalase_AS"/>
</dbReference>
<dbReference type="HOGENOM" id="CLU_010645_2_0_1"/>
<reference evidence="14 15" key="1">
    <citation type="journal article" date="2009" name="Genome Res.">
        <title>Comparative genomics of protoploid Saccharomycetaceae.</title>
        <authorList>
            <consortium name="The Genolevures Consortium"/>
            <person name="Souciet J.-L."/>
            <person name="Dujon B."/>
            <person name="Gaillardin C."/>
            <person name="Johnston M."/>
            <person name="Baret P.V."/>
            <person name="Cliften P."/>
            <person name="Sherman D.J."/>
            <person name="Weissenbach J."/>
            <person name="Westhof E."/>
            <person name="Wincker P."/>
            <person name="Jubin C."/>
            <person name="Poulain J."/>
            <person name="Barbe V."/>
            <person name="Segurens B."/>
            <person name="Artiguenave F."/>
            <person name="Anthouard V."/>
            <person name="Vacherie B."/>
            <person name="Val M.-E."/>
            <person name="Fulton R.S."/>
            <person name="Minx P."/>
            <person name="Wilson R."/>
            <person name="Durrens P."/>
            <person name="Jean G."/>
            <person name="Marck C."/>
            <person name="Martin T."/>
            <person name="Nikolski M."/>
            <person name="Rolland T."/>
            <person name="Seret M.-L."/>
            <person name="Casaregola S."/>
            <person name="Despons L."/>
            <person name="Fairhead C."/>
            <person name="Fischer G."/>
            <person name="Lafontaine I."/>
            <person name="Leh V."/>
            <person name="Lemaire M."/>
            <person name="de Montigny J."/>
            <person name="Neuveglise C."/>
            <person name="Thierry A."/>
            <person name="Blanc-Lenfle I."/>
            <person name="Bleykasten C."/>
            <person name="Diffels J."/>
            <person name="Fritsch E."/>
            <person name="Frangeul L."/>
            <person name="Goeffon A."/>
            <person name="Jauniaux N."/>
            <person name="Kachouri-Lafond R."/>
            <person name="Payen C."/>
            <person name="Potier S."/>
            <person name="Pribylova L."/>
            <person name="Ozanne C."/>
            <person name="Richard G.-F."/>
            <person name="Sacerdot C."/>
            <person name="Straub M.-L."/>
            <person name="Talla E."/>
        </authorList>
    </citation>
    <scope>NUCLEOTIDE SEQUENCE [LARGE SCALE GENOMIC DNA]</scope>
    <source>
        <strain evidence="14 15">ATCC 2623 / CBS 732 / BCRC 21506 / NBRC 1130 / NCYC 568 / NRRL Y-229</strain>
    </source>
</reference>
<dbReference type="EC" id="1.11.1.6" evidence="11"/>
<evidence type="ECO:0000256" key="12">
    <source>
        <dbReference type="RuleBase" id="RU004142"/>
    </source>
</evidence>
<evidence type="ECO:0000256" key="9">
    <source>
        <dbReference type="ARBA" id="ARBA00044729"/>
    </source>
</evidence>
<protein>
    <recommendedName>
        <fullName evidence="11">Catalase</fullName>
        <ecNumber evidence="11">1.11.1.6</ecNumber>
    </recommendedName>
</protein>
<dbReference type="GO" id="GO:0042744">
    <property type="term" value="P:hydrogen peroxide catabolic process"/>
    <property type="evidence" value="ECO:0007669"/>
    <property type="project" value="UniProtKB-KW"/>
</dbReference>
<evidence type="ECO:0000256" key="10">
    <source>
        <dbReference type="PIRSR" id="PIRSR038928-2"/>
    </source>
</evidence>
<comment type="function">
    <text evidence="9 12">Catalyzes the degradation of hydrogen peroxide (H(2)O(2)) generated by peroxisomal oxidases to water and oxygen, thereby protecting cells from the toxic effects of hydrogen peroxide.</text>
</comment>
<evidence type="ECO:0000259" key="13">
    <source>
        <dbReference type="SMART" id="SM01060"/>
    </source>
</evidence>
<dbReference type="InterPro" id="IPR024711">
    <property type="entry name" value="Catalase_clade1/3"/>
</dbReference>
<comment type="catalytic activity">
    <reaction evidence="11">
        <text>2 H2O2 = O2 + 2 H2O</text>
        <dbReference type="Rhea" id="RHEA:20309"/>
        <dbReference type="ChEBI" id="CHEBI:15377"/>
        <dbReference type="ChEBI" id="CHEBI:15379"/>
        <dbReference type="ChEBI" id="CHEBI:16240"/>
        <dbReference type="EC" id="1.11.1.6"/>
    </reaction>
</comment>
<keyword evidence="15" id="KW-1185">Reference proteome</keyword>
<evidence type="ECO:0000256" key="8">
    <source>
        <dbReference type="ARBA" id="ARBA00023324"/>
    </source>
</evidence>
<dbReference type="PROSITE" id="PS51402">
    <property type="entry name" value="CATALASE_3"/>
    <property type="match status" value="1"/>
</dbReference>
<dbReference type="PROSITE" id="PS00438">
    <property type="entry name" value="CATALASE_2"/>
    <property type="match status" value="1"/>
</dbReference>
<dbReference type="InParanoid" id="C5E502"/>
<sequence length="519" mass="58955">MRSRTSYITDCLGIAPSSSSFSIRKSITTMSPANYSVPLYTTSNGCPVRDPNAMLKMGKFGPTLLQDHHLIDLIAHFDRERIPERVAHAKGSGAHGYLEVTDDVSDIVSADFLNGIGKKTPLFLRFSTVGGEKGTADSARDPRGFAIKFYTQEGVIDWVNINSPIFFIRNGVQFPYLVHTQKARDPKTNLKDPNMFWDFLLNNPESVHNTMFVFSDRGTPFSYRHMHGYSAHTYKWVNKEGKFHYVQVHLLTDQGIKNLNNEEAHALEADDPDHAGRDLYESIEGGEYPSWTIYIQTMTAEQAEQADFSVFDLTKTWPQKEYPLRRVAKLVLDRNPENYFAEVEQSAFSPANTVPGIEPSADPVLQARLFSYADTQRYRLGPNFNQLPVNRPLQAYCPFQRDGPGRTDGNYGAVPNYPSSFEPLNYRADASNNEAHEKWVGEATSFHWGATEKDYEQPRIFWELFKNTGQQDAFIHNVTENVKATRPDVQKRVLELFSKINPEISELMSHSLETKAKRT</sequence>
<proteinExistence type="inferred from homology"/>
<keyword evidence="8 11" id="KW-0376">Hydrogen peroxide</keyword>
<dbReference type="SMART" id="SM01060">
    <property type="entry name" value="Catalase"/>
    <property type="match status" value="1"/>
</dbReference>
<keyword evidence="6 11" id="KW-0560">Oxidoreductase</keyword>
<comment type="similarity">
    <text evidence="2 11">Belongs to the catalase family.</text>
</comment>
<dbReference type="Pfam" id="PF06628">
    <property type="entry name" value="Catalase-rel"/>
    <property type="match status" value="1"/>
</dbReference>
<dbReference type="EMBL" id="CU928181">
    <property type="protein sequence ID" value="CAR31113.1"/>
    <property type="molecule type" value="Genomic_DNA"/>
</dbReference>
<gene>
    <name evidence="14" type="ordered locus">ZYRO0E10318g</name>
</gene>
<evidence type="ECO:0000313" key="15">
    <source>
        <dbReference type="Proteomes" id="UP000008536"/>
    </source>
</evidence>
<evidence type="ECO:0000256" key="2">
    <source>
        <dbReference type="ARBA" id="ARBA00005329"/>
    </source>
</evidence>
<dbReference type="PANTHER" id="PTHR11465:SF9">
    <property type="entry name" value="CATALASE"/>
    <property type="match status" value="1"/>
</dbReference>
<dbReference type="KEGG" id="zro:ZYRO0E10318g"/>
<dbReference type="Pfam" id="PF00199">
    <property type="entry name" value="Catalase"/>
    <property type="match status" value="1"/>
</dbReference>
<evidence type="ECO:0000256" key="11">
    <source>
        <dbReference type="RuleBase" id="RU000498"/>
    </source>
</evidence>
<evidence type="ECO:0000256" key="7">
    <source>
        <dbReference type="ARBA" id="ARBA00023004"/>
    </source>
</evidence>
<evidence type="ECO:0000256" key="6">
    <source>
        <dbReference type="ARBA" id="ARBA00023002"/>
    </source>
</evidence>
<organism evidence="14 15">
    <name type="scientific">Zygosaccharomyces rouxii (strain ATCC 2623 / CBS 732 / NBRC 1130 / NCYC 568 / NRRL Y-229)</name>
    <dbReference type="NCBI Taxonomy" id="559307"/>
    <lineage>
        <taxon>Eukaryota</taxon>
        <taxon>Fungi</taxon>
        <taxon>Dikarya</taxon>
        <taxon>Ascomycota</taxon>
        <taxon>Saccharomycotina</taxon>
        <taxon>Saccharomycetes</taxon>
        <taxon>Saccharomycetales</taxon>
        <taxon>Saccharomycetaceae</taxon>
        <taxon>Zygosaccharomyces</taxon>
    </lineage>
</organism>
<feature type="domain" description="Catalase core" evidence="13">
    <location>
        <begin position="41"/>
        <end position="425"/>
    </location>
</feature>
<dbReference type="InterPro" id="IPR002226">
    <property type="entry name" value="Catalase_haem_BS"/>
</dbReference>
<dbReference type="STRING" id="559307.C5E502"/>
<keyword evidence="4 10" id="KW-0349">Heme</keyword>
<dbReference type="PANTHER" id="PTHR11465">
    <property type="entry name" value="CATALASE"/>
    <property type="match status" value="1"/>
</dbReference>
<dbReference type="GO" id="GO:0020037">
    <property type="term" value="F:heme binding"/>
    <property type="evidence" value="ECO:0007669"/>
    <property type="project" value="InterPro"/>
</dbReference>
<keyword evidence="7 10" id="KW-0408">Iron</keyword>
<keyword evidence="5 10" id="KW-0479">Metal-binding</keyword>
<dbReference type="InterPro" id="IPR010582">
    <property type="entry name" value="Catalase_immune_responsive"/>
</dbReference>
<dbReference type="GeneID" id="8204937"/>
<dbReference type="CDD" id="cd08157">
    <property type="entry name" value="catalase_fungal"/>
    <property type="match status" value="1"/>
</dbReference>
<dbReference type="SUPFAM" id="SSF56634">
    <property type="entry name" value="Heme-dependent catalase-like"/>
    <property type="match status" value="1"/>
</dbReference>
<dbReference type="PROSITE" id="PS00437">
    <property type="entry name" value="CATALASE_1"/>
    <property type="match status" value="1"/>
</dbReference>
<keyword evidence="3 11" id="KW-0575">Peroxidase</keyword>
<evidence type="ECO:0000313" key="14">
    <source>
        <dbReference type="EMBL" id="CAR31113.1"/>
    </source>
</evidence>
<dbReference type="GO" id="GO:0042542">
    <property type="term" value="P:response to hydrogen peroxide"/>
    <property type="evidence" value="ECO:0007669"/>
    <property type="project" value="TreeGrafter"/>
</dbReference>
<evidence type="ECO:0000256" key="4">
    <source>
        <dbReference type="ARBA" id="ARBA00022617"/>
    </source>
</evidence>
<dbReference type="GO" id="GO:0046872">
    <property type="term" value="F:metal ion binding"/>
    <property type="evidence" value="ECO:0007669"/>
    <property type="project" value="UniProtKB-KW"/>
</dbReference>
<dbReference type="PIRSF" id="PIRSF038928">
    <property type="entry name" value="Catalase_clade1-3"/>
    <property type="match status" value="1"/>
</dbReference>
<evidence type="ECO:0000256" key="1">
    <source>
        <dbReference type="ARBA" id="ARBA00001971"/>
    </source>
</evidence>